<dbReference type="RefSeq" id="WP_094473202.1">
    <property type="nucleotide sequence ID" value="NZ_NOXT01000097.1"/>
</dbReference>
<comment type="caution">
    <text evidence="2">The sequence shown here is derived from an EMBL/GenBank/DDBJ whole genome shotgun (WGS) entry which is preliminary data.</text>
</comment>
<evidence type="ECO:0000313" key="3">
    <source>
        <dbReference type="Proteomes" id="UP000216991"/>
    </source>
</evidence>
<dbReference type="SUPFAM" id="SSF69618">
    <property type="entry name" value="HemD-like"/>
    <property type="match status" value="1"/>
</dbReference>
<dbReference type="OrthoDB" id="7424801at2"/>
<dbReference type="GO" id="GO:0004852">
    <property type="term" value="F:uroporphyrinogen-III synthase activity"/>
    <property type="evidence" value="ECO:0007669"/>
    <property type="project" value="InterPro"/>
</dbReference>
<dbReference type="Gene3D" id="3.40.50.10090">
    <property type="match status" value="1"/>
</dbReference>
<keyword evidence="3" id="KW-1185">Reference proteome</keyword>
<evidence type="ECO:0000259" key="1">
    <source>
        <dbReference type="Pfam" id="PF02602"/>
    </source>
</evidence>
<dbReference type="InterPro" id="IPR036108">
    <property type="entry name" value="4pyrrol_syn_uPrphyn_synt_sf"/>
</dbReference>
<dbReference type="GO" id="GO:0033014">
    <property type="term" value="P:tetrapyrrole biosynthetic process"/>
    <property type="evidence" value="ECO:0007669"/>
    <property type="project" value="InterPro"/>
</dbReference>
<dbReference type="CDD" id="cd06578">
    <property type="entry name" value="HemD"/>
    <property type="match status" value="1"/>
</dbReference>
<feature type="domain" description="Tetrapyrrole biosynthesis uroporphyrinogen III synthase" evidence="1">
    <location>
        <begin position="14"/>
        <end position="210"/>
    </location>
</feature>
<accession>A0A255YNW1</accession>
<dbReference type="InterPro" id="IPR003754">
    <property type="entry name" value="4pyrrol_synth_uPrphyn_synth"/>
</dbReference>
<gene>
    <name evidence="2" type="ORF">CHU93_05935</name>
</gene>
<protein>
    <recommendedName>
        <fullName evidence="1">Tetrapyrrole biosynthesis uroporphyrinogen III synthase domain-containing protein</fullName>
    </recommendedName>
</protein>
<name>A0A255YNW1_9SPHN</name>
<organism evidence="2 3">
    <name type="scientific">Sandarakinorhabdus cyanobacteriorum</name>
    <dbReference type="NCBI Taxonomy" id="1981098"/>
    <lineage>
        <taxon>Bacteria</taxon>
        <taxon>Pseudomonadati</taxon>
        <taxon>Pseudomonadota</taxon>
        <taxon>Alphaproteobacteria</taxon>
        <taxon>Sphingomonadales</taxon>
        <taxon>Sphingosinicellaceae</taxon>
        <taxon>Sandarakinorhabdus</taxon>
    </lineage>
</organism>
<reference evidence="2 3" key="1">
    <citation type="submission" date="2017-07" db="EMBL/GenBank/DDBJ databases">
        <title>Sandarakinorhabdus cyanobacteriorum sp. nov., a novel bacterium isolated from cyanobacterial aggregates in a eutrophic lake.</title>
        <authorList>
            <person name="Cai H."/>
        </authorList>
    </citation>
    <scope>NUCLEOTIDE SEQUENCE [LARGE SCALE GENOMIC DNA]</scope>
    <source>
        <strain evidence="2 3">TH057</strain>
    </source>
</reference>
<dbReference type="EMBL" id="NOXT01000097">
    <property type="protein sequence ID" value="OYQ30878.1"/>
    <property type="molecule type" value="Genomic_DNA"/>
</dbReference>
<dbReference type="Pfam" id="PF02602">
    <property type="entry name" value="HEM4"/>
    <property type="match status" value="1"/>
</dbReference>
<dbReference type="AlphaFoldDB" id="A0A255YNW1"/>
<evidence type="ECO:0000313" key="2">
    <source>
        <dbReference type="EMBL" id="OYQ30878.1"/>
    </source>
</evidence>
<proteinExistence type="predicted"/>
<sequence length="217" mass="22311">MRLLVVRPEPGAAATAAKLRALGHEPIVLPLLATEALDWQPPATLPDGVIITSAAAVRHAGPAAAGLQHLPLFCVGGATAAAARAAGWRDVGQGPGTLQGLLDELAATPRLLLHLAGEDRTAVTVPAALTIETRILYRARLLPLPMLVPVDGILLHSPRTARHLAAEWTRLGGRRDMVSLFAISPLALAAAGPGWRSGKAAATPDDAALLAMLGKAG</sequence>
<dbReference type="Proteomes" id="UP000216991">
    <property type="component" value="Unassembled WGS sequence"/>
</dbReference>